<dbReference type="SUPFAM" id="SSF51126">
    <property type="entry name" value="Pectin lyase-like"/>
    <property type="match status" value="1"/>
</dbReference>
<proteinExistence type="predicted"/>
<accession>A0A1R1JGU6</accession>
<feature type="domain" description="Filamentous haemagglutinin FhaB/tRNA nuclease CdiA-like TPS" evidence="1">
    <location>
        <begin position="84"/>
        <end position="187"/>
    </location>
</feature>
<dbReference type="AlphaFoldDB" id="A0A1R1JGU6"/>
<gene>
    <name evidence="2" type="ORF">BW685_05495</name>
</gene>
<dbReference type="Gene3D" id="2.160.20.10">
    <property type="entry name" value="Single-stranded right-handed beta-helix, Pectin lyase-like"/>
    <property type="match status" value="1"/>
</dbReference>
<sequence>MNKNRYRVVFNRARGAMIVVQEKSNAARAPGIARGSSAWFESTGLRVEWQPTVMAVALLFGAPLPSIAQIAPTPGTNTHVIQTQNGLPQVNIAAPSGAGVSVNTYNQFDVQKNGAILNNSPTIVQTQQAGYINGNPNFGPGQSARIIVNQVNSANPSQLRGYVEVAGSRAEVVLANPSGIVVDGGGF</sequence>
<name>A0A1R1JGU6_9BURK</name>
<dbReference type="Pfam" id="PF13018">
    <property type="entry name" value="ESPR"/>
    <property type="match status" value="1"/>
</dbReference>
<dbReference type="SMART" id="SM00912">
    <property type="entry name" value="Haemagg_act"/>
    <property type="match status" value="1"/>
</dbReference>
<protein>
    <recommendedName>
        <fullName evidence="1">Filamentous haemagglutinin FhaB/tRNA nuclease CdiA-like TPS domain-containing protein</fullName>
    </recommendedName>
</protein>
<dbReference type="EMBL" id="MTJZ01000005">
    <property type="protein sequence ID" value="OMG74606.1"/>
    <property type="molecule type" value="Genomic_DNA"/>
</dbReference>
<dbReference type="InterPro" id="IPR008638">
    <property type="entry name" value="FhaB/CdiA-like_TPS"/>
</dbReference>
<dbReference type="InterPro" id="IPR012334">
    <property type="entry name" value="Pectin_lyas_fold"/>
</dbReference>
<evidence type="ECO:0000313" key="3">
    <source>
        <dbReference type="Proteomes" id="UP000187194"/>
    </source>
</evidence>
<evidence type="ECO:0000259" key="1">
    <source>
        <dbReference type="SMART" id="SM00912"/>
    </source>
</evidence>
<comment type="caution">
    <text evidence="2">The sequence shown here is derived from an EMBL/GenBank/DDBJ whole genome shotgun (WGS) entry which is preliminary data.</text>
</comment>
<evidence type="ECO:0000313" key="2">
    <source>
        <dbReference type="EMBL" id="OMG74606.1"/>
    </source>
</evidence>
<dbReference type="Pfam" id="PF05860">
    <property type="entry name" value="TPS"/>
    <property type="match status" value="1"/>
</dbReference>
<dbReference type="InterPro" id="IPR011050">
    <property type="entry name" value="Pectin_lyase_fold/virulence"/>
</dbReference>
<dbReference type="RefSeq" id="WP_143286520.1">
    <property type="nucleotide sequence ID" value="NZ_MTJZ01000005.1"/>
</dbReference>
<feature type="non-terminal residue" evidence="2">
    <location>
        <position position="187"/>
    </location>
</feature>
<reference evidence="2 3" key="1">
    <citation type="submission" date="2017-01" db="EMBL/GenBank/DDBJ databases">
        <title>Phylogeographic, genomic and meropenem susceptibility analysis of Burkholderia ubonensis.</title>
        <authorList>
            <person name="Price E.P."/>
            <person name="Sarovich D.S."/>
            <person name="Webb J.R."/>
            <person name="Hall C.M."/>
            <person name="Sahl J.W."/>
            <person name="Kaestli M."/>
            <person name="Mayo M."/>
            <person name="Harrington G."/>
            <person name="Baker A.L."/>
            <person name="Sidak-Loftis L.C."/>
            <person name="Lummis M."/>
            <person name="Schupp J.M."/>
            <person name="Gillece J.D."/>
            <person name="Tuanyok A."/>
            <person name="Warner J."/>
            <person name="Busch J.D."/>
            <person name="Keim P."/>
            <person name="Currie B.J."/>
            <person name="Wagner D.M."/>
        </authorList>
    </citation>
    <scope>NUCLEOTIDE SEQUENCE [LARGE SCALE GENOMIC DNA]</scope>
    <source>
        <strain evidence="2 3">A21</strain>
    </source>
</reference>
<organism evidence="2 3">
    <name type="scientific">Burkholderia ubonensis</name>
    <dbReference type="NCBI Taxonomy" id="101571"/>
    <lineage>
        <taxon>Bacteria</taxon>
        <taxon>Pseudomonadati</taxon>
        <taxon>Pseudomonadota</taxon>
        <taxon>Betaproteobacteria</taxon>
        <taxon>Burkholderiales</taxon>
        <taxon>Burkholderiaceae</taxon>
        <taxon>Burkholderia</taxon>
        <taxon>Burkholderia cepacia complex</taxon>
    </lineage>
</organism>
<dbReference type="InterPro" id="IPR024973">
    <property type="entry name" value="ESPR"/>
</dbReference>
<dbReference type="Proteomes" id="UP000187194">
    <property type="component" value="Unassembled WGS sequence"/>
</dbReference>
<dbReference type="NCBIfam" id="TIGR01901">
    <property type="entry name" value="adhes_NPXG"/>
    <property type="match status" value="1"/>
</dbReference>